<accession>A0ACC5SVE5</accession>
<organism evidence="1 2">
    <name type="scientific">Ensifer adhaerens</name>
    <name type="common">Sinorhizobium morelense</name>
    <dbReference type="NCBI Taxonomy" id="106592"/>
    <lineage>
        <taxon>Bacteria</taxon>
        <taxon>Pseudomonadati</taxon>
        <taxon>Pseudomonadota</taxon>
        <taxon>Alphaproteobacteria</taxon>
        <taxon>Hyphomicrobiales</taxon>
        <taxon>Rhizobiaceae</taxon>
        <taxon>Sinorhizobium/Ensifer group</taxon>
        <taxon>Ensifer</taxon>
    </lineage>
</organism>
<keyword evidence="2" id="KW-1185">Reference proteome</keyword>
<gene>
    <name evidence="1" type="ORF">J2Z19_002578</name>
</gene>
<evidence type="ECO:0000313" key="1">
    <source>
        <dbReference type="EMBL" id="MBP1872866.1"/>
    </source>
</evidence>
<protein>
    <submittedName>
        <fullName evidence="1">Uncharacterized protein</fullName>
    </submittedName>
</protein>
<comment type="caution">
    <text evidence="1">The sequence shown here is derived from an EMBL/GenBank/DDBJ whole genome shotgun (WGS) entry which is preliminary data.</text>
</comment>
<name>A0ACC5SVE5_ENSAD</name>
<proteinExistence type="predicted"/>
<dbReference type="Proteomes" id="UP000823773">
    <property type="component" value="Unassembled WGS sequence"/>
</dbReference>
<evidence type="ECO:0000313" key="2">
    <source>
        <dbReference type="Proteomes" id="UP000823773"/>
    </source>
</evidence>
<reference evidence="1" key="1">
    <citation type="submission" date="2021-03" db="EMBL/GenBank/DDBJ databases">
        <title>Genomic Encyclopedia of Type Strains, Phase IV (KMG-IV): sequencing the most valuable type-strain genomes for metagenomic binning, comparative biology and taxonomic classification.</title>
        <authorList>
            <person name="Goeker M."/>
        </authorList>
    </citation>
    <scope>NUCLEOTIDE SEQUENCE</scope>
    <source>
        <strain evidence="1">DSM 18131</strain>
    </source>
</reference>
<dbReference type="EMBL" id="JAGGJR010000003">
    <property type="protein sequence ID" value="MBP1872866.1"/>
    <property type="molecule type" value="Genomic_DNA"/>
</dbReference>
<sequence>MRSLLPARFQDYDFSPIFVGAGFTLAIAIIAYGSLFGRIL</sequence>